<dbReference type="OrthoDB" id="6622399at2759"/>
<evidence type="ECO:0000313" key="2">
    <source>
        <dbReference type="Proteomes" id="UP000887013"/>
    </source>
</evidence>
<dbReference type="InterPro" id="IPR052709">
    <property type="entry name" value="Transposase-MT_Hybrid"/>
</dbReference>
<dbReference type="Proteomes" id="UP000887013">
    <property type="component" value="Unassembled WGS sequence"/>
</dbReference>
<dbReference type="PANTHER" id="PTHR46060">
    <property type="entry name" value="MARINER MOS1 TRANSPOSASE-LIKE PROTEIN"/>
    <property type="match status" value="1"/>
</dbReference>
<keyword evidence="2" id="KW-1185">Reference proteome</keyword>
<dbReference type="InterPro" id="IPR036397">
    <property type="entry name" value="RNaseH_sf"/>
</dbReference>
<dbReference type="AlphaFoldDB" id="A0A8X6MZC9"/>
<dbReference type="EMBL" id="BMAW01098640">
    <property type="protein sequence ID" value="GFS85867.1"/>
    <property type="molecule type" value="Genomic_DNA"/>
</dbReference>
<name>A0A8X6MZC9_NEPPI</name>
<dbReference type="GO" id="GO:0003676">
    <property type="term" value="F:nucleic acid binding"/>
    <property type="evidence" value="ECO:0007669"/>
    <property type="project" value="InterPro"/>
</dbReference>
<proteinExistence type="predicted"/>
<sequence>MIVQKLNELGYETLSLLAYPQDRYSIDYDFFKHPDNFQQKNFFNNQTVAQNAIEKFIGSRSPELCAVGINRLVYCWQKYIDYNGF</sequence>
<protein>
    <submittedName>
        <fullName evidence="1">Histone-lysine N-methyltransferase SETMAR</fullName>
    </submittedName>
</protein>
<dbReference type="PANTHER" id="PTHR46060:SF3">
    <property type="entry name" value="PROTEIN GVQW3"/>
    <property type="match status" value="1"/>
</dbReference>
<dbReference type="Gene3D" id="3.30.420.10">
    <property type="entry name" value="Ribonuclease H-like superfamily/Ribonuclease H"/>
    <property type="match status" value="1"/>
</dbReference>
<organism evidence="1 2">
    <name type="scientific">Nephila pilipes</name>
    <name type="common">Giant wood spider</name>
    <name type="synonym">Nephila maculata</name>
    <dbReference type="NCBI Taxonomy" id="299642"/>
    <lineage>
        <taxon>Eukaryota</taxon>
        <taxon>Metazoa</taxon>
        <taxon>Ecdysozoa</taxon>
        <taxon>Arthropoda</taxon>
        <taxon>Chelicerata</taxon>
        <taxon>Arachnida</taxon>
        <taxon>Araneae</taxon>
        <taxon>Araneomorphae</taxon>
        <taxon>Entelegynae</taxon>
        <taxon>Araneoidea</taxon>
        <taxon>Nephilidae</taxon>
        <taxon>Nephila</taxon>
    </lineage>
</organism>
<comment type="caution">
    <text evidence="1">The sequence shown here is derived from an EMBL/GenBank/DDBJ whole genome shotgun (WGS) entry which is preliminary data.</text>
</comment>
<accession>A0A8X6MZC9</accession>
<reference evidence="1" key="1">
    <citation type="submission" date="2020-08" db="EMBL/GenBank/DDBJ databases">
        <title>Multicomponent nature underlies the extraordinary mechanical properties of spider dragline silk.</title>
        <authorList>
            <person name="Kono N."/>
            <person name="Nakamura H."/>
            <person name="Mori M."/>
            <person name="Yoshida Y."/>
            <person name="Ohtoshi R."/>
            <person name="Malay A.D."/>
            <person name="Moran D.A.P."/>
            <person name="Tomita M."/>
            <person name="Numata K."/>
            <person name="Arakawa K."/>
        </authorList>
    </citation>
    <scope>NUCLEOTIDE SEQUENCE</scope>
</reference>
<evidence type="ECO:0000313" key="1">
    <source>
        <dbReference type="EMBL" id="GFS85867.1"/>
    </source>
</evidence>
<gene>
    <name evidence="1" type="primary">WH47_00853</name>
    <name evidence="1" type="ORF">NPIL_346621</name>
</gene>